<evidence type="ECO:0000256" key="1">
    <source>
        <dbReference type="ARBA" id="ARBA00005641"/>
    </source>
</evidence>
<dbReference type="Pfam" id="PF00150">
    <property type="entry name" value="Cellulase"/>
    <property type="match status" value="1"/>
</dbReference>
<sequence>MRLLTTFLTLTSLSLFSSTHAFPNTPFNVSGRWIHDSTGANFTYAGANWPGAADVMIPEGLQYQSIANIVSKIKSLGMNVVRLTFAIEMIDDVLDHGGDVKVTDALNKALGTTNGTKVWGQIVKNNPSFGAGTTRLQVFDAVAAELNKQGIYVHLDNHMSRGYWCCSSNDGNSWFGDTYFDTAKWKRGVAYMAQHGKAWPNLISIGLRNEFRQPDTVGSSLPYDWPTWYTHMTSLSTSVNAANPDILIFLSGLNYDTTLAPIPMADNLGNGQKFTLSSFPYAHKLVLELHNYQNSATSCSSMESGMWNGGFKAIDASAVNRMPVVLTEFGFSQSGSDYTSVYASCIRSLMQKWKTGWTVWVLSGSYYIRSGTQDYEESWGLFNHQWTDWRSQGAINALKGLVTASVAE</sequence>
<protein>
    <submittedName>
        <fullName evidence="7">Glycoside hydrolase family 5 protein</fullName>
    </submittedName>
</protein>
<accession>A0A2V1D6J3</accession>
<dbReference type="Proteomes" id="UP000244855">
    <property type="component" value="Unassembled WGS sequence"/>
</dbReference>
<feature type="signal peptide" evidence="5">
    <location>
        <begin position="1"/>
        <end position="21"/>
    </location>
</feature>
<proteinExistence type="inferred from homology"/>
<evidence type="ECO:0000256" key="2">
    <source>
        <dbReference type="ARBA" id="ARBA00022801"/>
    </source>
</evidence>
<reference evidence="7 8" key="1">
    <citation type="journal article" date="2018" name="Sci. Rep.">
        <title>Comparative genomics provides insights into the lifestyle and reveals functional heterogeneity of dark septate endophytic fungi.</title>
        <authorList>
            <person name="Knapp D.G."/>
            <person name="Nemeth J.B."/>
            <person name="Barry K."/>
            <person name="Hainaut M."/>
            <person name="Henrissat B."/>
            <person name="Johnson J."/>
            <person name="Kuo A."/>
            <person name="Lim J.H.P."/>
            <person name="Lipzen A."/>
            <person name="Nolan M."/>
            <person name="Ohm R.A."/>
            <person name="Tamas L."/>
            <person name="Grigoriev I.V."/>
            <person name="Spatafora J.W."/>
            <person name="Nagy L.G."/>
            <person name="Kovacs G.M."/>
        </authorList>
    </citation>
    <scope>NUCLEOTIDE SEQUENCE [LARGE SCALE GENOMIC DNA]</scope>
    <source>
        <strain evidence="7 8">DSE2036</strain>
    </source>
</reference>
<comment type="similarity">
    <text evidence="1 4">Belongs to the glycosyl hydrolase 5 (cellulase A) family.</text>
</comment>
<feature type="chain" id="PRO_5016091622" evidence="5">
    <location>
        <begin position="22"/>
        <end position="408"/>
    </location>
</feature>
<keyword evidence="2 4" id="KW-0378">Hydrolase</keyword>
<name>A0A2V1D6J3_9PLEO</name>
<dbReference type="PANTHER" id="PTHR31263">
    <property type="entry name" value="CELLULASE FAMILY PROTEIN (AFU_ORTHOLOGUE AFUA_5G14560)"/>
    <property type="match status" value="1"/>
</dbReference>
<dbReference type="SUPFAM" id="SSF51445">
    <property type="entry name" value="(Trans)glycosidases"/>
    <property type="match status" value="1"/>
</dbReference>
<dbReference type="Gene3D" id="3.20.20.80">
    <property type="entry name" value="Glycosidases"/>
    <property type="match status" value="1"/>
</dbReference>
<dbReference type="GO" id="GO:0004553">
    <property type="term" value="F:hydrolase activity, hydrolyzing O-glycosyl compounds"/>
    <property type="evidence" value="ECO:0007669"/>
    <property type="project" value="InterPro"/>
</dbReference>
<evidence type="ECO:0000256" key="5">
    <source>
        <dbReference type="SAM" id="SignalP"/>
    </source>
</evidence>
<evidence type="ECO:0000313" key="8">
    <source>
        <dbReference type="Proteomes" id="UP000244855"/>
    </source>
</evidence>
<dbReference type="OrthoDB" id="442731at2759"/>
<keyword evidence="8" id="KW-1185">Reference proteome</keyword>
<keyword evidence="5" id="KW-0732">Signal</keyword>
<keyword evidence="3 4" id="KW-0326">Glycosidase</keyword>
<evidence type="ECO:0000259" key="6">
    <source>
        <dbReference type="Pfam" id="PF00150"/>
    </source>
</evidence>
<feature type="domain" description="Glycoside hydrolase family 5" evidence="6">
    <location>
        <begin position="61"/>
        <end position="363"/>
    </location>
</feature>
<dbReference type="GO" id="GO:0000272">
    <property type="term" value="P:polysaccharide catabolic process"/>
    <property type="evidence" value="ECO:0007669"/>
    <property type="project" value="InterPro"/>
</dbReference>
<organism evidence="7 8">
    <name type="scientific">Periconia macrospinosa</name>
    <dbReference type="NCBI Taxonomy" id="97972"/>
    <lineage>
        <taxon>Eukaryota</taxon>
        <taxon>Fungi</taxon>
        <taxon>Dikarya</taxon>
        <taxon>Ascomycota</taxon>
        <taxon>Pezizomycotina</taxon>
        <taxon>Dothideomycetes</taxon>
        <taxon>Pleosporomycetidae</taxon>
        <taxon>Pleosporales</taxon>
        <taxon>Massarineae</taxon>
        <taxon>Periconiaceae</taxon>
        <taxon>Periconia</taxon>
    </lineage>
</organism>
<evidence type="ECO:0000313" key="7">
    <source>
        <dbReference type="EMBL" id="PVH92854.1"/>
    </source>
</evidence>
<evidence type="ECO:0000256" key="4">
    <source>
        <dbReference type="RuleBase" id="RU361153"/>
    </source>
</evidence>
<dbReference type="AlphaFoldDB" id="A0A2V1D6J3"/>
<dbReference type="InterPro" id="IPR001547">
    <property type="entry name" value="Glyco_hydro_5"/>
</dbReference>
<gene>
    <name evidence="7" type="ORF">DM02DRAFT_635031</name>
</gene>
<dbReference type="EMBL" id="KZ805639">
    <property type="protein sequence ID" value="PVH92854.1"/>
    <property type="molecule type" value="Genomic_DNA"/>
</dbReference>
<evidence type="ECO:0000256" key="3">
    <source>
        <dbReference type="ARBA" id="ARBA00023295"/>
    </source>
</evidence>
<dbReference type="STRING" id="97972.A0A2V1D6J3"/>
<dbReference type="InterPro" id="IPR017853">
    <property type="entry name" value="GH"/>
</dbReference>
<dbReference type="PANTHER" id="PTHR31263:SF0">
    <property type="entry name" value="CELLULASE FAMILY PROTEIN (AFU_ORTHOLOGUE AFUA_5G14560)"/>
    <property type="match status" value="1"/>
</dbReference>